<gene>
    <name evidence="1" type="ORF">J3U88_17925</name>
</gene>
<keyword evidence="2" id="KW-1185">Reference proteome</keyword>
<evidence type="ECO:0000313" key="2">
    <source>
        <dbReference type="Proteomes" id="UP000664417"/>
    </source>
</evidence>
<sequence>MFVFAGFLLTVAFQPPGFNPFQSSRTYIPHITQDDTRFRSALVLENPTDQDQTIRIRALSHQGQIVAERESTVPAGTSAKQWRHDLFEDVMVDYLILDKAEEVIAGVVYEPIAQPQNALRVAETVRTATHWRVYPSNWEDTFDGLILLNTQCLDINAAVSHHAADGSTLGQPHRVALTPGGKATLNLGELFQSQADSYVQVQADRRVLATAVKGSKDAAAPTSFLVGNLAKAMDNFPDLRAELKKARDTWFGGGRANGYRFQQSYRCFCPTDVTQFTQITVSGSLIDTLTYLDSGETVPVSAVKRYHSVEEMFALIEAELDRADGVYAEFDSETGFPTLISVDPVDCMADEEYTLVNQALNEP</sequence>
<dbReference type="AlphaFoldDB" id="A0A8J7U3F6"/>
<dbReference type="RefSeq" id="WP_207860312.1">
    <property type="nucleotide sequence ID" value="NZ_JAFREP010000017.1"/>
</dbReference>
<proteinExistence type="predicted"/>
<dbReference type="Proteomes" id="UP000664417">
    <property type="component" value="Unassembled WGS sequence"/>
</dbReference>
<accession>A0A8J7U3F6</accession>
<protein>
    <submittedName>
        <fullName evidence="1">Uncharacterized protein</fullName>
    </submittedName>
</protein>
<dbReference type="InterPro" id="IPR046172">
    <property type="entry name" value="DUF6174"/>
</dbReference>
<comment type="caution">
    <text evidence="1">The sequence shown here is derived from an EMBL/GenBank/DDBJ whole genome shotgun (WGS) entry which is preliminary data.</text>
</comment>
<dbReference type="Pfam" id="PF19671">
    <property type="entry name" value="DUF6174"/>
    <property type="match status" value="1"/>
</dbReference>
<reference evidence="1" key="1">
    <citation type="submission" date="2021-03" db="EMBL/GenBank/DDBJ databases">
        <authorList>
            <person name="Wang G."/>
        </authorList>
    </citation>
    <scope>NUCLEOTIDE SEQUENCE</scope>
    <source>
        <strain evidence="1">KCTC 12899</strain>
    </source>
</reference>
<evidence type="ECO:0000313" key="1">
    <source>
        <dbReference type="EMBL" id="MBO1320358.1"/>
    </source>
</evidence>
<dbReference type="EMBL" id="JAFREP010000017">
    <property type="protein sequence ID" value="MBO1320358.1"/>
    <property type="molecule type" value="Genomic_DNA"/>
</dbReference>
<name>A0A8J7U3F6_9BACT</name>
<organism evidence="1 2">
    <name type="scientific">Acanthopleuribacter pedis</name>
    <dbReference type="NCBI Taxonomy" id="442870"/>
    <lineage>
        <taxon>Bacteria</taxon>
        <taxon>Pseudomonadati</taxon>
        <taxon>Acidobacteriota</taxon>
        <taxon>Holophagae</taxon>
        <taxon>Acanthopleuribacterales</taxon>
        <taxon>Acanthopleuribacteraceae</taxon>
        <taxon>Acanthopleuribacter</taxon>
    </lineage>
</organism>